<protein>
    <submittedName>
        <fullName evidence="4">Glycos_transf_2</fullName>
    </submittedName>
</protein>
<evidence type="ECO:0000259" key="3">
    <source>
        <dbReference type="Pfam" id="PF00535"/>
    </source>
</evidence>
<proteinExistence type="predicted"/>
<dbReference type="GO" id="GO:0016757">
    <property type="term" value="F:glycosyltransferase activity"/>
    <property type="evidence" value="ECO:0007669"/>
    <property type="project" value="UniProtKB-KW"/>
</dbReference>
<reference evidence="4" key="1">
    <citation type="journal article" date="2013" name="Environ. Microbiol.">
        <title>Seasonally variable intestinal metagenomes of the red palm weevil (Rhynchophorus ferrugineus).</title>
        <authorList>
            <person name="Jia S."/>
            <person name="Zhang X."/>
            <person name="Zhang G."/>
            <person name="Yin A."/>
            <person name="Zhang S."/>
            <person name="Li F."/>
            <person name="Wang L."/>
            <person name="Zhao D."/>
            <person name="Yun Q."/>
            <person name="Tala"/>
            <person name="Wang J."/>
            <person name="Sun G."/>
            <person name="Baabdullah M."/>
            <person name="Yu X."/>
            <person name="Hu S."/>
            <person name="Al-Mssallem I.S."/>
            <person name="Yu J."/>
        </authorList>
    </citation>
    <scope>NUCLEOTIDE SEQUENCE</scope>
</reference>
<dbReference type="Pfam" id="PF00535">
    <property type="entry name" value="Glycos_transf_2"/>
    <property type="match status" value="1"/>
</dbReference>
<keyword evidence="2" id="KW-0808">Transferase</keyword>
<accession>A0A060CH80</accession>
<dbReference type="InterPro" id="IPR029044">
    <property type="entry name" value="Nucleotide-diphossugar_trans"/>
</dbReference>
<name>A0A060CH80_9LACT</name>
<dbReference type="InterPro" id="IPR001173">
    <property type="entry name" value="Glyco_trans_2-like"/>
</dbReference>
<dbReference type="PANTHER" id="PTHR22916">
    <property type="entry name" value="GLYCOSYLTRANSFERASE"/>
    <property type="match status" value="1"/>
</dbReference>
<organism evidence="4">
    <name type="scientific">uncultured Lactococcus sp</name>
    <dbReference type="NCBI Taxonomy" id="167973"/>
    <lineage>
        <taxon>Bacteria</taxon>
        <taxon>Bacillati</taxon>
        <taxon>Bacillota</taxon>
        <taxon>Bacilli</taxon>
        <taxon>Lactobacillales</taxon>
        <taxon>Streptococcaceae</taxon>
        <taxon>Lactococcus</taxon>
        <taxon>environmental samples</taxon>
    </lineage>
</organism>
<evidence type="ECO:0000313" key="4">
    <source>
        <dbReference type="EMBL" id="AIA92131.1"/>
    </source>
</evidence>
<evidence type="ECO:0000256" key="2">
    <source>
        <dbReference type="ARBA" id="ARBA00022679"/>
    </source>
</evidence>
<dbReference type="EMBL" id="KF124811">
    <property type="protein sequence ID" value="AIA92131.1"/>
    <property type="molecule type" value="Genomic_DNA"/>
</dbReference>
<sequence length="75" mass="8568">MENELVSLILPIFNIQIEFLKKCLITLQRQTYQNIEIILIDDGSTNDAFDLCQKYSLTDKRIHSSSPKKSGGFCS</sequence>
<feature type="domain" description="Glycosyltransferase 2-like" evidence="3">
    <location>
        <begin position="7"/>
        <end position="63"/>
    </location>
</feature>
<dbReference type="AlphaFoldDB" id="A0A060CH80"/>
<evidence type="ECO:0000256" key="1">
    <source>
        <dbReference type="ARBA" id="ARBA00022676"/>
    </source>
</evidence>
<dbReference type="Gene3D" id="3.90.550.10">
    <property type="entry name" value="Spore Coat Polysaccharide Biosynthesis Protein SpsA, Chain A"/>
    <property type="match status" value="1"/>
</dbReference>
<dbReference type="SUPFAM" id="SSF53448">
    <property type="entry name" value="Nucleotide-diphospho-sugar transferases"/>
    <property type="match status" value="1"/>
</dbReference>
<dbReference type="PANTHER" id="PTHR22916:SF51">
    <property type="entry name" value="GLYCOSYLTRANSFERASE EPSH-RELATED"/>
    <property type="match status" value="1"/>
</dbReference>
<keyword evidence="1" id="KW-0328">Glycosyltransferase</keyword>